<dbReference type="Pfam" id="PF01425">
    <property type="entry name" value="Amidase"/>
    <property type="match status" value="1"/>
</dbReference>
<feature type="non-terminal residue" evidence="2">
    <location>
        <position position="1"/>
    </location>
</feature>
<feature type="domain" description="Amidase" evidence="1">
    <location>
        <begin position="49"/>
        <end position="299"/>
    </location>
</feature>
<dbReference type="PANTHER" id="PTHR11895:SF170">
    <property type="entry name" value="AMIDASE"/>
    <property type="match status" value="1"/>
</dbReference>
<reference evidence="2" key="1">
    <citation type="submission" date="2021-04" db="EMBL/GenBank/DDBJ databases">
        <authorList>
            <consortium name="Molecular Ecology Group"/>
        </authorList>
    </citation>
    <scope>NUCLEOTIDE SEQUENCE</scope>
</reference>
<dbReference type="InterPro" id="IPR036928">
    <property type="entry name" value="AS_sf"/>
</dbReference>
<feature type="non-terminal residue" evidence="2">
    <location>
        <position position="309"/>
    </location>
</feature>
<dbReference type="AlphaFoldDB" id="A0A8S4A060"/>
<name>A0A8S4A060_9EUPU</name>
<comment type="caution">
    <text evidence="2">The sequence shown here is derived from an EMBL/GenBank/DDBJ whole genome shotgun (WGS) entry which is preliminary data.</text>
</comment>
<dbReference type="InterPro" id="IPR000120">
    <property type="entry name" value="Amidase"/>
</dbReference>
<evidence type="ECO:0000313" key="2">
    <source>
        <dbReference type="EMBL" id="CAG5133265.1"/>
    </source>
</evidence>
<keyword evidence="3" id="KW-1185">Reference proteome</keyword>
<sequence>RVNTTLDVLKLLDTMCDPVPEVRYPRTPGYRPKPEDRFGNAWAWRCDIAGALSGKLFGKTVAIKDNTAVAGVPMSNGSQLLEGYVPEYDASVVTRILDAGGRIVGKSACDDFCFGAMGFSAVDGYISNPVNPRHRVGGSSSGSAVLVATGQVHLAIGADQSGSVRVPAAWTGTVGLKPTYGIVPYTGVVSVEPTIDHVGPITQNVTDCALFLEVIAGSDGLDGRQAVNIEVPEYSRLLEVDMSGKVVGVLQEGFETCTQETQTTVKEFLATIGHAGFVMKDVSVPLHLHALSLITAVTMQGSQTMFQMG</sequence>
<protein>
    <recommendedName>
        <fullName evidence="1">Amidase domain-containing protein</fullName>
    </recommendedName>
</protein>
<dbReference type="OrthoDB" id="421993at2759"/>
<proteinExistence type="predicted"/>
<dbReference type="Gene3D" id="3.90.1300.10">
    <property type="entry name" value="Amidase signature (AS) domain"/>
    <property type="match status" value="1"/>
</dbReference>
<dbReference type="SUPFAM" id="SSF75304">
    <property type="entry name" value="Amidase signature (AS) enzymes"/>
    <property type="match status" value="1"/>
</dbReference>
<dbReference type="PANTHER" id="PTHR11895">
    <property type="entry name" value="TRANSAMIDASE"/>
    <property type="match status" value="1"/>
</dbReference>
<dbReference type="GO" id="GO:0003824">
    <property type="term" value="F:catalytic activity"/>
    <property type="evidence" value="ECO:0007669"/>
    <property type="project" value="InterPro"/>
</dbReference>
<accession>A0A8S4A060</accession>
<gene>
    <name evidence="2" type="ORF">CUNI_LOCUS18823</name>
</gene>
<evidence type="ECO:0000259" key="1">
    <source>
        <dbReference type="Pfam" id="PF01425"/>
    </source>
</evidence>
<dbReference type="Proteomes" id="UP000678393">
    <property type="component" value="Unassembled WGS sequence"/>
</dbReference>
<evidence type="ECO:0000313" key="3">
    <source>
        <dbReference type="Proteomes" id="UP000678393"/>
    </source>
</evidence>
<dbReference type="EMBL" id="CAJHNH020006046">
    <property type="protein sequence ID" value="CAG5133265.1"/>
    <property type="molecule type" value="Genomic_DNA"/>
</dbReference>
<dbReference type="InterPro" id="IPR023631">
    <property type="entry name" value="Amidase_dom"/>
</dbReference>
<organism evidence="2 3">
    <name type="scientific">Candidula unifasciata</name>
    <dbReference type="NCBI Taxonomy" id="100452"/>
    <lineage>
        <taxon>Eukaryota</taxon>
        <taxon>Metazoa</taxon>
        <taxon>Spiralia</taxon>
        <taxon>Lophotrochozoa</taxon>
        <taxon>Mollusca</taxon>
        <taxon>Gastropoda</taxon>
        <taxon>Heterobranchia</taxon>
        <taxon>Euthyneura</taxon>
        <taxon>Panpulmonata</taxon>
        <taxon>Eupulmonata</taxon>
        <taxon>Stylommatophora</taxon>
        <taxon>Helicina</taxon>
        <taxon>Helicoidea</taxon>
        <taxon>Geomitridae</taxon>
        <taxon>Candidula</taxon>
    </lineage>
</organism>